<sequence>MTKEKLSLAAARRVALAAQGFQREKPEGPVSYRHLKSVLKHTGLFQIDSVSAVVRAHYMPAFSRIGAYSMPILDDAASRSPRRLFEYWAHETSYLPVETWPLVQWRMANARDNRGIYGRLAEFGREKADYVEEIFRRVEVEGPIAASKIEGQKGEGGWWGWSDAKHAFEWLFWAGRITTASRRGFERLYDLPERVIPRPVFDQPTPEPRDAIRELLRISARALGVATAADLRDYFRLSPAEADERIAELVETGELQPVRVEGWSQKAFLFQDARLPRRIEAQTLLAPFDPLVWERGRTERLFGFRYRIEIYTPAHKRVHGYYVLPFLLDEALVARLDVKADRPAGILRVQSAFAEPRAPAHTAEAVGVELRRMSEWLGLSGIEVGPAGDLAPALAGAMDRG</sequence>
<dbReference type="Proteomes" id="UP001556692">
    <property type="component" value="Unassembled WGS sequence"/>
</dbReference>
<keyword evidence="2" id="KW-1185">Reference proteome</keyword>
<accession>A0ABV3SQX4</accession>
<dbReference type="EMBL" id="JBDPGJ010000008">
    <property type="protein sequence ID" value="MEX0409203.1"/>
    <property type="molecule type" value="Genomic_DNA"/>
</dbReference>
<organism evidence="1 2">
    <name type="scientific">Aquibium pacificus</name>
    <dbReference type="NCBI Taxonomy" id="3153579"/>
    <lineage>
        <taxon>Bacteria</taxon>
        <taxon>Pseudomonadati</taxon>
        <taxon>Pseudomonadota</taxon>
        <taxon>Alphaproteobacteria</taxon>
        <taxon>Hyphomicrobiales</taxon>
        <taxon>Phyllobacteriaceae</taxon>
        <taxon>Aquibium</taxon>
    </lineage>
</organism>
<dbReference type="PANTHER" id="PTHR30528">
    <property type="entry name" value="CYTOPLASMIC PROTEIN"/>
    <property type="match status" value="1"/>
</dbReference>
<dbReference type="InterPro" id="IPR009351">
    <property type="entry name" value="AlkZ-like"/>
</dbReference>
<proteinExistence type="predicted"/>
<dbReference type="RefSeq" id="WP_367957058.1">
    <property type="nucleotide sequence ID" value="NZ_JBDPGJ010000008.1"/>
</dbReference>
<name>A0ABV3SQX4_9HYPH</name>
<evidence type="ECO:0000313" key="1">
    <source>
        <dbReference type="EMBL" id="MEX0409203.1"/>
    </source>
</evidence>
<protein>
    <submittedName>
        <fullName evidence="1">Winged helix-turn-helix domain-containing protein</fullName>
    </submittedName>
</protein>
<comment type="caution">
    <text evidence="1">The sequence shown here is derived from an EMBL/GenBank/DDBJ whole genome shotgun (WGS) entry which is preliminary data.</text>
</comment>
<dbReference type="Pfam" id="PF06224">
    <property type="entry name" value="AlkZ-like"/>
    <property type="match status" value="1"/>
</dbReference>
<reference evidence="1 2" key="1">
    <citation type="submission" date="2024-05" db="EMBL/GenBank/DDBJ databases">
        <authorList>
            <person name="Jiang F."/>
        </authorList>
    </citation>
    <scope>NUCLEOTIDE SEQUENCE [LARGE SCALE GENOMIC DNA]</scope>
    <source>
        <strain evidence="1 2">LZ166</strain>
    </source>
</reference>
<gene>
    <name evidence="1" type="ORF">ABGN05_26520</name>
</gene>
<dbReference type="PANTHER" id="PTHR30528:SF0">
    <property type="entry name" value="CYTOPLASMIC PROTEIN"/>
    <property type="match status" value="1"/>
</dbReference>
<evidence type="ECO:0000313" key="2">
    <source>
        <dbReference type="Proteomes" id="UP001556692"/>
    </source>
</evidence>